<dbReference type="EMBL" id="SAWY01000036">
    <property type="protein sequence ID" value="TPH13377.1"/>
    <property type="molecule type" value="Genomic_DNA"/>
</dbReference>
<organism evidence="1 2">
    <name type="scientific">Litorilituus lipolyticus</name>
    <dbReference type="NCBI Taxonomy" id="2491017"/>
    <lineage>
        <taxon>Bacteria</taxon>
        <taxon>Pseudomonadati</taxon>
        <taxon>Pseudomonadota</taxon>
        <taxon>Gammaproteobacteria</taxon>
        <taxon>Alteromonadales</taxon>
        <taxon>Colwelliaceae</taxon>
        <taxon>Litorilituus</taxon>
    </lineage>
</organism>
<dbReference type="OrthoDB" id="6264117at2"/>
<sequence length="122" mass="13404">MSSPWGGIYLSAINRNQQNKFEQAQKILITLDIRVEYLGKTVVSTSHNTYIGERLMLEGKTYSIDIQTTVLASGLLNTICCISDNTTSYEQTFNLAPNEPASSVVADNDRLSISILAIPCSN</sequence>
<keyword evidence="2" id="KW-1185">Reference proteome</keyword>
<evidence type="ECO:0000313" key="2">
    <source>
        <dbReference type="Proteomes" id="UP000315303"/>
    </source>
</evidence>
<dbReference type="AlphaFoldDB" id="A0A502KYR7"/>
<name>A0A502KYR7_9GAMM</name>
<comment type="caution">
    <text evidence="1">The sequence shown here is derived from an EMBL/GenBank/DDBJ whole genome shotgun (WGS) entry which is preliminary data.</text>
</comment>
<accession>A0A502KYR7</accession>
<evidence type="ECO:0000313" key="1">
    <source>
        <dbReference type="EMBL" id="TPH13377.1"/>
    </source>
</evidence>
<protein>
    <submittedName>
        <fullName evidence="1">Uncharacterized protein</fullName>
    </submittedName>
</protein>
<proteinExistence type="predicted"/>
<gene>
    <name evidence="1" type="ORF">EPA86_14400</name>
</gene>
<reference evidence="1 2" key="1">
    <citation type="submission" date="2019-01" db="EMBL/GenBank/DDBJ databases">
        <title>Litorilituus lipolytica sp. nov., isolated from intertidal sand of the Yellow Sea in China.</title>
        <authorList>
            <person name="Liu A."/>
        </authorList>
    </citation>
    <scope>NUCLEOTIDE SEQUENCE [LARGE SCALE GENOMIC DNA]</scope>
    <source>
        <strain evidence="1 2">RZ04</strain>
    </source>
</reference>
<dbReference type="Proteomes" id="UP000315303">
    <property type="component" value="Unassembled WGS sequence"/>
</dbReference>
<dbReference type="RefSeq" id="WP_140604810.1">
    <property type="nucleotide sequence ID" value="NZ_SAWY01000036.1"/>
</dbReference>